<evidence type="ECO:0000256" key="9">
    <source>
        <dbReference type="ARBA" id="ARBA00022723"/>
    </source>
</evidence>
<dbReference type="InterPro" id="IPR027492">
    <property type="entry name" value="RNA_MTrfase_RlmN"/>
</dbReference>
<dbReference type="EMBL" id="JBHUNF010000001">
    <property type="protein sequence ID" value="MFD2673890.1"/>
    <property type="molecule type" value="Genomic_DNA"/>
</dbReference>
<dbReference type="InterPro" id="IPR048641">
    <property type="entry name" value="RlmN_N"/>
</dbReference>
<dbReference type="SFLD" id="SFLDG01062">
    <property type="entry name" value="methyltransferase_(Class_A)"/>
    <property type="match status" value="1"/>
</dbReference>
<keyword evidence="3 12" id="KW-0963">Cytoplasm</keyword>
<evidence type="ECO:0000256" key="8">
    <source>
        <dbReference type="ARBA" id="ARBA00022694"/>
    </source>
</evidence>
<dbReference type="HAMAP" id="MF_01849">
    <property type="entry name" value="RNA_methyltr_RlmN"/>
    <property type="match status" value="1"/>
</dbReference>
<evidence type="ECO:0000256" key="12">
    <source>
        <dbReference type="HAMAP-Rule" id="MF_01849"/>
    </source>
</evidence>
<keyword evidence="16" id="KW-1185">Reference proteome</keyword>
<dbReference type="InterPro" id="IPR040072">
    <property type="entry name" value="Methyltransferase_A"/>
</dbReference>
<evidence type="ECO:0000256" key="4">
    <source>
        <dbReference type="ARBA" id="ARBA00022552"/>
    </source>
</evidence>
<evidence type="ECO:0000256" key="5">
    <source>
        <dbReference type="ARBA" id="ARBA00022603"/>
    </source>
</evidence>
<feature type="binding site" evidence="12">
    <location>
        <position position="184"/>
    </location>
    <ligand>
        <name>[4Fe-4S] cluster</name>
        <dbReference type="ChEBI" id="CHEBI:49883"/>
        <note>4Fe-4S-S-AdoMet</note>
    </ligand>
</feature>
<evidence type="ECO:0000256" key="1">
    <source>
        <dbReference type="ARBA" id="ARBA00004496"/>
    </source>
</evidence>
<evidence type="ECO:0000259" key="14">
    <source>
        <dbReference type="PROSITE" id="PS51918"/>
    </source>
</evidence>
<feature type="active site" description="Proton acceptor" evidence="12">
    <location>
        <position position="157"/>
    </location>
</feature>
<evidence type="ECO:0000313" key="15">
    <source>
        <dbReference type="EMBL" id="MFD2673890.1"/>
    </source>
</evidence>
<feature type="binding site" evidence="12">
    <location>
        <position position="373"/>
    </location>
    <ligand>
        <name>S-adenosyl-L-methionine</name>
        <dbReference type="ChEBI" id="CHEBI:59789"/>
    </ligand>
</feature>
<name>A0ABW5RGZ1_9MICO</name>
<comment type="caution">
    <text evidence="15">The sequence shown here is derived from an EMBL/GenBank/DDBJ whole genome shotgun (WGS) entry which is preliminary data.</text>
</comment>
<dbReference type="Proteomes" id="UP001597453">
    <property type="component" value="Unassembled WGS sequence"/>
</dbReference>
<feature type="binding site" evidence="12">
    <location>
        <position position="177"/>
    </location>
    <ligand>
        <name>[4Fe-4S] cluster</name>
        <dbReference type="ChEBI" id="CHEBI:49883"/>
        <note>4Fe-4S-S-AdoMet</note>
    </ligand>
</feature>
<dbReference type="Gene3D" id="3.20.20.70">
    <property type="entry name" value="Aldolase class I"/>
    <property type="match status" value="1"/>
</dbReference>
<dbReference type="CDD" id="cd01335">
    <property type="entry name" value="Radical_SAM"/>
    <property type="match status" value="1"/>
</dbReference>
<evidence type="ECO:0000256" key="3">
    <source>
        <dbReference type="ARBA" id="ARBA00022490"/>
    </source>
</evidence>
<keyword evidence="10 12" id="KW-0408">Iron</keyword>
<organism evidence="15 16">
    <name type="scientific">Gulosibacter bifidus</name>
    <dbReference type="NCBI Taxonomy" id="272239"/>
    <lineage>
        <taxon>Bacteria</taxon>
        <taxon>Bacillati</taxon>
        <taxon>Actinomycetota</taxon>
        <taxon>Actinomycetes</taxon>
        <taxon>Micrococcales</taxon>
        <taxon>Microbacteriaceae</taxon>
        <taxon>Gulosibacter</taxon>
    </lineage>
</organism>
<sequence>MHSNTPPRSAAGSSRRATNIGGRLRDEKPSASRPQVKPTAEGWVQPMGPDGRPVLQFAQKRRVVKPPRHLADMNLAERQEVLKELGHQGFRAKQLSTHYFEHYTTNPDDMTDLPAASRHALAEALMPPLLTEVNRLKTDRGDTIKFLWKCFDGVLVESVLMRYPGRITLCVSSQAGCGMNCPFCATGQNGLTRNLSTAEILDQVVQANRVIAAGELGGGKGDGTPERVHNIVFMGMGEPLANYKRVMDAVHRMVDPAPEGLGMSARGITVSTVGLVPAIKKLADEDLPVTFALSLHAPDDELRDDLIPVNSRWKVDEALDAAREYFDKTGRRVSIEYALIKDMNDHGWRADLLADKLNERGRGWVHVNPIPLNPTPGSIWTSSEPAVMHEFVNRLRDKGIPTTLRDTRGKEIDGACGQLAAANEDNTDETIPERNPAR</sequence>
<feature type="binding site" evidence="12">
    <location>
        <position position="181"/>
    </location>
    <ligand>
        <name>[4Fe-4S] cluster</name>
        <dbReference type="ChEBI" id="CHEBI:49883"/>
        <note>4Fe-4S-S-AdoMet</note>
    </ligand>
</feature>
<feature type="binding site" evidence="12">
    <location>
        <begin position="294"/>
        <end position="296"/>
    </location>
    <ligand>
        <name>S-adenosyl-L-methionine</name>
        <dbReference type="ChEBI" id="CHEBI:59789"/>
    </ligand>
</feature>
<feature type="active site" description="S-methylcysteine intermediate" evidence="12">
    <location>
        <position position="416"/>
    </location>
</feature>
<feature type="compositionally biased region" description="Polar residues" evidence="13">
    <location>
        <begin position="1"/>
        <end position="17"/>
    </location>
</feature>
<dbReference type="GO" id="GO:0008168">
    <property type="term" value="F:methyltransferase activity"/>
    <property type="evidence" value="ECO:0007669"/>
    <property type="project" value="UniProtKB-KW"/>
</dbReference>
<dbReference type="Gene3D" id="1.10.150.530">
    <property type="match status" value="1"/>
</dbReference>
<feature type="region of interest" description="Disordered" evidence="13">
    <location>
        <begin position="1"/>
        <end position="50"/>
    </location>
</feature>
<dbReference type="RefSeq" id="WP_083524386.1">
    <property type="nucleotide sequence ID" value="NZ_JBHUNF010000001.1"/>
</dbReference>
<dbReference type="Pfam" id="PF21016">
    <property type="entry name" value="RlmN_N"/>
    <property type="match status" value="1"/>
</dbReference>
<keyword evidence="9 12" id="KW-0479">Metal-binding</keyword>
<dbReference type="EC" id="2.1.1.192" evidence="12"/>
<comment type="catalytic activity">
    <reaction evidence="12">
        <text>adenosine(37) in tRNA + 2 reduced [2Fe-2S]-[ferredoxin] + 2 S-adenosyl-L-methionine = 2-methyladenosine(37) in tRNA + 5'-deoxyadenosine + L-methionine + 2 oxidized [2Fe-2S]-[ferredoxin] + S-adenosyl-L-homocysteine</text>
        <dbReference type="Rhea" id="RHEA:43332"/>
        <dbReference type="Rhea" id="RHEA-COMP:10000"/>
        <dbReference type="Rhea" id="RHEA-COMP:10001"/>
        <dbReference type="Rhea" id="RHEA-COMP:10162"/>
        <dbReference type="Rhea" id="RHEA-COMP:10485"/>
        <dbReference type="ChEBI" id="CHEBI:17319"/>
        <dbReference type="ChEBI" id="CHEBI:33737"/>
        <dbReference type="ChEBI" id="CHEBI:33738"/>
        <dbReference type="ChEBI" id="CHEBI:57844"/>
        <dbReference type="ChEBI" id="CHEBI:57856"/>
        <dbReference type="ChEBI" id="CHEBI:59789"/>
        <dbReference type="ChEBI" id="CHEBI:74411"/>
        <dbReference type="ChEBI" id="CHEBI:74497"/>
        <dbReference type="EC" id="2.1.1.192"/>
    </reaction>
</comment>
<dbReference type="NCBIfam" id="TIGR00048">
    <property type="entry name" value="rRNA_mod_RlmN"/>
    <property type="match status" value="1"/>
</dbReference>
<keyword evidence="12" id="KW-1015">Disulfide bond</keyword>
<dbReference type="SFLD" id="SFLDF00275">
    <property type="entry name" value="adenosine_C2_methyltransferase"/>
    <property type="match status" value="1"/>
</dbReference>
<comment type="subcellular location">
    <subcellularLocation>
        <location evidence="1 12">Cytoplasm</location>
    </subcellularLocation>
</comment>
<evidence type="ECO:0000256" key="13">
    <source>
        <dbReference type="SAM" id="MobiDB-lite"/>
    </source>
</evidence>
<feature type="binding site" evidence="12">
    <location>
        <begin position="237"/>
        <end position="238"/>
    </location>
    <ligand>
        <name>S-adenosyl-L-methionine</name>
        <dbReference type="ChEBI" id="CHEBI:59789"/>
    </ligand>
</feature>
<keyword evidence="5 12" id="KW-0489">Methyltransferase</keyword>
<evidence type="ECO:0000256" key="7">
    <source>
        <dbReference type="ARBA" id="ARBA00022691"/>
    </source>
</evidence>
<dbReference type="SFLD" id="SFLDS00029">
    <property type="entry name" value="Radical_SAM"/>
    <property type="match status" value="1"/>
</dbReference>
<keyword evidence="7 12" id="KW-0949">S-adenosyl-L-methionine</keyword>
<dbReference type="InterPro" id="IPR058240">
    <property type="entry name" value="rSAM_sf"/>
</dbReference>
<dbReference type="PANTHER" id="PTHR30544">
    <property type="entry name" value="23S RRNA METHYLTRANSFERASE"/>
    <property type="match status" value="1"/>
</dbReference>
<dbReference type="Pfam" id="PF04055">
    <property type="entry name" value="Radical_SAM"/>
    <property type="match status" value="1"/>
</dbReference>
<dbReference type="InterPro" id="IPR004383">
    <property type="entry name" value="rRNA_lsu_MTrfase_RlmN/Cfr"/>
</dbReference>
<feature type="domain" description="Radical SAM core" evidence="14">
    <location>
        <begin position="163"/>
        <end position="410"/>
    </location>
</feature>
<comment type="function">
    <text evidence="12">Specifically methylates position 2 of adenine 2503 in 23S rRNA and position 2 of adenine 37 in tRNAs.</text>
</comment>
<dbReference type="PANTHER" id="PTHR30544:SF5">
    <property type="entry name" value="RADICAL SAM CORE DOMAIN-CONTAINING PROTEIN"/>
    <property type="match status" value="1"/>
</dbReference>
<evidence type="ECO:0000256" key="2">
    <source>
        <dbReference type="ARBA" id="ARBA00022485"/>
    </source>
</evidence>
<comment type="similarity">
    <text evidence="12">Belongs to the radical SAM superfamily. RlmN family.</text>
</comment>
<dbReference type="InterPro" id="IPR013785">
    <property type="entry name" value="Aldolase_TIM"/>
</dbReference>
<keyword evidence="2 12" id="KW-0004">4Fe-4S</keyword>
<keyword evidence="8 12" id="KW-0819">tRNA processing</keyword>
<dbReference type="GO" id="GO:0032259">
    <property type="term" value="P:methylation"/>
    <property type="evidence" value="ECO:0007669"/>
    <property type="project" value="UniProtKB-KW"/>
</dbReference>
<evidence type="ECO:0000256" key="6">
    <source>
        <dbReference type="ARBA" id="ARBA00022679"/>
    </source>
</evidence>
<protein>
    <recommendedName>
        <fullName evidence="12">Probable dual-specificity RNA methyltransferase RlmN</fullName>
        <ecNumber evidence="12">2.1.1.192</ecNumber>
    </recommendedName>
    <alternativeName>
        <fullName evidence="12">23S rRNA (adenine(2503)-C(2))-methyltransferase</fullName>
    </alternativeName>
    <alternativeName>
        <fullName evidence="12">23S rRNA m2A2503 methyltransferase</fullName>
    </alternativeName>
    <alternativeName>
        <fullName evidence="12">Ribosomal RNA large subunit methyltransferase N</fullName>
    </alternativeName>
    <alternativeName>
        <fullName evidence="12">tRNA (adenine(37)-C(2))-methyltransferase</fullName>
    </alternativeName>
    <alternativeName>
        <fullName evidence="12">tRNA m2A37 methyltransferase</fullName>
    </alternativeName>
</protein>
<keyword evidence="4 12" id="KW-0698">rRNA processing</keyword>
<keyword evidence="6 12" id="KW-0808">Transferase</keyword>
<evidence type="ECO:0000256" key="10">
    <source>
        <dbReference type="ARBA" id="ARBA00023004"/>
    </source>
</evidence>
<dbReference type="InterPro" id="IPR007197">
    <property type="entry name" value="rSAM"/>
</dbReference>
<proteinExistence type="inferred from homology"/>
<evidence type="ECO:0000313" key="16">
    <source>
        <dbReference type="Proteomes" id="UP001597453"/>
    </source>
</evidence>
<comment type="cofactor">
    <cofactor evidence="12">
        <name>[4Fe-4S] cluster</name>
        <dbReference type="ChEBI" id="CHEBI:49883"/>
    </cofactor>
    <text evidence="12">Binds 1 [4Fe-4S] cluster. The cluster is coordinated with 3 cysteines and an exchangeable S-adenosyl-L-methionine.</text>
</comment>
<evidence type="ECO:0000256" key="11">
    <source>
        <dbReference type="ARBA" id="ARBA00023014"/>
    </source>
</evidence>
<dbReference type="PROSITE" id="PS51918">
    <property type="entry name" value="RADICAL_SAM"/>
    <property type="match status" value="1"/>
</dbReference>
<comment type="caution">
    <text evidence="12">Lacks conserved residue(s) required for the propagation of feature annotation.</text>
</comment>
<keyword evidence="11 12" id="KW-0411">Iron-sulfur</keyword>
<comment type="catalytic activity">
    <reaction evidence="12">
        <text>adenosine(2503) in 23S rRNA + 2 reduced [2Fe-2S]-[ferredoxin] + 2 S-adenosyl-L-methionine = 2-methyladenosine(2503) in 23S rRNA + 5'-deoxyadenosine + L-methionine + 2 oxidized [2Fe-2S]-[ferredoxin] + S-adenosyl-L-homocysteine</text>
        <dbReference type="Rhea" id="RHEA:42916"/>
        <dbReference type="Rhea" id="RHEA-COMP:10000"/>
        <dbReference type="Rhea" id="RHEA-COMP:10001"/>
        <dbReference type="Rhea" id="RHEA-COMP:10152"/>
        <dbReference type="Rhea" id="RHEA-COMP:10282"/>
        <dbReference type="ChEBI" id="CHEBI:17319"/>
        <dbReference type="ChEBI" id="CHEBI:33737"/>
        <dbReference type="ChEBI" id="CHEBI:33738"/>
        <dbReference type="ChEBI" id="CHEBI:57844"/>
        <dbReference type="ChEBI" id="CHEBI:57856"/>
        <dbReference type="ChEBI" id="CHEBI:59789"/>
        <dbReference type="ChEBI" id="CHEBI:74411"/>
        <dbReference type="ChEBI" id="CHEBI:74497"/>
        <dbReference type="EC" id="2.1.1.192"/>
    </reaction>
</comment>
<comment type="miscellaneous">
    <text evidence="12">Reaction proceeds by a ping-pong mechanism involving intermediate methylation of a conserved cysteine residue.</text>
</comment>
<accession>A0ABW5RGZ1</accession>
<gene>
    <name evidence="12 15" type="primary">rlmN</name>
    <name evidence="15" type="ORF">ACFSUQ_01020</name>
</gene>
<reference evidence="16" key="1">
    <citation type="journal article" date="2019" name="Int. J. Syst. Evol. Microbiol.">
        <title>The Global Catalogue of Microorganisms (GCM) 10K type strain sequencing project: providing services to taxonomists for standard genome sequencing and annotation.</title>
        <authorList>
            <consortium name="The Broad Institute Genomics Platform"/>
            <consortium name="The Broad Institute Genome Sequencing Center for Infectious Disease"/>
            <person name="Wu L."/>
            <person name="Ma J."/>
        </authorList>
    </citation>
    <scope>NUCLEOTIDE SEQUENCE [LARGE SCALE GENOMIC DNA]</scope>
    <source>
        <strain evidence="16">TISTR 1511</strain>
    </source>
</reference>
<feature type="binding site" evidence="12">
    <location>
        <position position="271"/>
    </location>
    <ligand>
        <name>S-adenosyl-L-methionine</name>
        <dbReference type="ChEBI" id="CHEBI:59789"/>
    </ligand>
</feature>
<dbReference type="SUPFAM" id="SSF102114">
    <property type="entry name" value="Radical SAM enzymes"/>
    <property type="match status" value="1"/>
</dbReference>
<dbReference type="PIRSF" id="PIRSF006004">
    <property type="entry name" value="CHP00048"/>
    <property type="match status" value="1"/>
</dbReference>